<dbReference type="Gene3D" id="2.60.40.420">
    <property type="entry name" value="Cupredoxins - blue copper proteins"/>
    <property type="match status" value="1"/>
</dbReference>
<evidence type="ECO:0000313" key="9">
    <source>
        <dbReference type="Proteomes" id="UP001291623"/>
    </source>
</evidence>
<keyword evidence="5" id="KW-0472">Membrane</keyword>
<keyword evidence="4" id="KW-0325">Glycoprotein</keyword>
<dbReference type="PROSITE" id="PS51485">
    <property type="entry name" value="PHYTOCYANIN"/>
    <property type="match status" value="1"/>
</dbReference>
<evidence type="ECO:0000256" key="2">
    <source>
        <dbReference type="ARBA" id="ARBA00023008"/>
    </source>
</evidence>
<keyword evidence="1" id="KW-0479">Metal-binding</keyword>
<dbReference type="EMBL" id="JAVYJV010000005">
    <property type="protein sequence ID" value="KAK4369927.1"/>
    <property type="molecule type" value="Genomic_DNA"/>
</dbReference>
<dbReference type="AlphaFoldDB" id="A0AAE1SHP3"/>
<evidence type="ECO:0000256" key="4">
    <source>
        <dbReference type="ARBA" id="ARBA00023180"/>
    </source>
</evidence>
<dbReference type="GO" id="GO:0005886">
    <property type="term" value="C:plasma membrane"/>
    <property type="evidence" value="ECO:0007669"/>
    <property type="project" value="TreeGrafter"/>
</dbReference>
<dbReference type="InterPro" id="IPR028871">
    <property type="entry name" value="BlueCu_1_BS"/>
</dbReference>
<dbReference type="GO" id="GO:0009055">
    <property type="term" value="F:electron transfer activity"/>
    <property type="evidence" value="ECO:0007669"/>
    <property type="project" value="InterPro"/>
</dbReference>
<dbReference type="Proteomes" id="UP001291623">
    <property type="component" value="Unassembled WGS sequence"/>
</dbReference>
<protein>
    <recommendedName>
        <fullName evidence="7">Phytocyanin domain-containing protein</fullName>
    </recommendedName>
</protein>
<evidence type="ECO:0000256" key="1">
    <source>
        <dbReference type="ARBA" id="ARBA00022723"/>
    </source>
</evidence>
<feature type="signal peptide" evidence="6">
    <location>
        <begin position="1"/>
        <end position="24"/>
    </location>
</feature>
<organism evidence="8 9">
    <name type="scientific">Anisodus tanguticus</name>
    <dbReference type="NCBI Taxonomy" id="243964"/>
    <lineage>
        <taxon>Eukaryota</taxon>
        <taxon>Viridiplantae</taxon>
        <taxon>Streptophyta</taxon>
        <taxon>Embryophyta</taxon>
        <taxon>Tracheophyta</taxon>
        <taxon>Spermatophyta</taxon>
        <taxon>Magnoliopsida</taxon>
        <taxon>eudicotyledons</taxon>
        <taxon>Gunneridae</taxon>
        <taxon>Pentapetalae</taxon>
        <taxon>asterids</taxon>
        <taxon>lamiids</taxon>
        <taxon>Solanales</taxon>
        <taxon>Solanaceae</taxon>
        <taxon>Solanoideae</taxon>
        <taxon>Hyoscyameae</taxon>
        <taxon>Anisodus</taxon>
    </lineage>
</organism>
<keyword evidence="5" id="KW-1133">Transmembrane helix</keyword>
<dbReference type="PANTHER" id="PTHR33021:SF522">
    <property type="entry name" value="PHYTOCYANIN DOMAIN-CONTAINING PROTEIN"/>
    <property type="match status" value="1"/>
</dbReference>
<keyword evidence="5" id="KW-0812">Transmembrane</keyword>
<keyword evidence="9" id="KW-1185">Reference proteome</keyword>
<dbReference type="Pfam" id="PF02298">
    <property type="entry name" value="Cu_bind_like"/>
    <property type="match status" value="1"/>
</dbReference>
<dbReference type="InterPro" id="IPR008972">
    <property type="entry name" value="Cupredoxin"/>
</dbReference>
<accession>A0AAE1SHP3</accession>
<keyword evidence="2" id="KW-0186">Copper</keyword>
<evidence type="ECO:0000256" key="3">
    <source>
        <dbReference type="ARBA" id="ARBA00023157"/>
    </source>
</evidence>
<dbReference type="FunFam" id="2.60.40.420:FF:000034">
    <property type="entry name" value="Cupredoxin superfamily protein"/>
    <property type="match status" value="1"/>
</dbReference>
<dbReference type="PANTHER" id="PTHR33021">
    <property type="entry name" value="BLUE COPPER PROTEIN"/>
    <property type="match status" value="1"/>
</dbReference>
<keyword evidence="6" id="KW-0732">Signal</keyword>
<proteinExistence type="predicted"/>
<dbReference type="PROSITE" id="PS00196">
    <property type="entry name" value="COPPER_BLUE"/>
    <property type="match status" value="1"/>
</dbReference>
<evidence type="ECO:0000256" key="6">
    <source>
        <dbReference type="SAM" id="SignalP"/>
    </source>
</evidence>
<dbReference type="GO" id="GO:0046872">
    <property type="term" value="F:metal ion binding"/>
    <property type="evidence" value="ECO:0007669"/>
    <property type="project" value="UniProtKB-KW"/>
</dbReference>
<evidence type="ECO:0000313" key="8">
    <source>
        <dbReference type="EMBL" id="KAK4369927.1"/>
    </source>
</evidence>
<gene>
    <name evidence="8" type="ORF">RND71_009402</name>
</gene>
<evidence type="ECO:0000259" key="7">
    <source>
        <dbReference type="PROSITE" id="PS51485"/>
    </source>
</evidence>
<dbReference type="InterPro" id="IPR003245">
    <property type="entry name" value="Phytocyanin_dom"/>
</dbReference>
<feature type="chain" id="PRO_5041960880" description="Phytocyanin domain-containing protein" evidence="6">
    <location>
        <begin position="25"/>
        <end position="167"/>
    </location>
</feature>
<feature type="domain" description="Phytocyanin" evidence="7">
    <location>
        <begin position="25"/>
        <end position="125"/>
    </location>
</feature>
<dbReference type="InterPro" id="IPR039391">
    <property type="entry name" value="Phytocyanin-like"/>
</dbReference>
<dbReference type="PROSITE" id="PS51257">
    <property type="entry name" value="PROKAR_LIPOPROTEIN"/>
    <property type="match status" value="1"/>
</dbReference>
<keyword evidence="3" id="KW-1015">Disulfide bond</keyword>
<evidence type="ECO:0000256" key="5">
    <source>
        <dbReference type="SAM" id="Phobius"/>
    </source>
</evidence>
<sequence length="167" mass="17289">MAKKIEFVSCIIVLVCVIISCAAAETHNVGGSIGWAVPAGGEADYKIWAANQTFKSGDTLLFTWSGMHTVANVSKEDFEKCSTTHYAQDKSPVSISISGTGPHYFICTIGKHCSLGQKLNVTVGPSSAGPSSSAPSSPGPPSAASAIATNALLSTFFVILSIAITFM</sequence>
<feature type="transmembrane region" description="Helical" evidence="5">
    <location>
        <begin position="143"/>
        <end position="166"/>
    </location>
</feature>
<dbReference type="SUPFAM" id="SSF49503">
    <property type="entry name" value="Cupredoxins"/>
    <property type="match status" value="1"/>
</dbReference>
<comment type="caution">
    <text evidence="8">The sequence shown here is derived from an EMBL/GenBank/DDBJ whole genome shotgun (WGS) entry which is preliminary data.</text>
</comment>
<name>A0AAE1SHP3_9SOLA</name>
<reference evidence="8" key="1">
    <citation type="submission" date="2023-12" db="EMBL/GenBank/DDBJ databases">
        <title>Genome assembly of Anisodus tanguticus.</title>
        <authorList>
            <person name="Wang Y.-J."/>
        </authorList>
    </citation>
    <scope>NUCLEOTIDE SEQUENCE</scope>
    <source>
        <strain evidence="8">KB-2021</strain>
        <tissue evidence="8">Leaf</tissue>
    </source>
</reference>